<protein>
    <submittedName>
        <fullName evidence="1">Uncharacterized protein</fullName>
    </submittedName>
</protein>
<evidence type="ECO:0000313" key="1">
    <source>
        <dbReference type="EMBL" id="GGZ39358.1"/>
    </source>
</evidence>
<sequence>MLPKHGTKFTEKFQSFHGGGSNTGHCFLRGAGMNIGINYTVHAGSEFTEAHIEEMAKAPGRSALTIGKAKGDVSNTGGTLFVPCPTKDDPGSLVRIEAAYYRHPDDVQNSWKEDFRDLIISAARHVAQDVLKCEGSKELGENRKN</sequence>
<accession>A0A918QBQ7</accession>
<gene>
    <name evidence="1" type="ORF">GCM10010365_70190</name>
</gene>
<comment type="caution">
    <text evidence="1">The sequence shown here is derived from an EMBL/GenBank/DDBJ whole genome shotgun (WGS) entry which is preliminary data.</text>
</comment>
<reference evidence="1" key="2">
    <citation type="submission" date="2020-09" db="EMBL/GenBank/DDBJ databases">
        <authorList>
            <person name="Sun Q."/>
            <person name="Ohkuma M."/>
        </authorList>
    </citation>
    <scope>NUCLEOTIDE SEQUENCE</scope>
    <source>
        <strain evidence="1">JCM 4815</strain>
    </source>
</reference>
<dbReference type="AlphaFoldDB" id="A0A918QBQ7"/>
<keyword evidence="2" id="KW-1185">Reference proteome</keyword>
<dbReference type="Proteomes" id="UP000622166">
    <property type="component" value="Unassembled WGS sequence"/>
</dbReference>
<name>A0A918QBQ7_9ACTN</name>
<reference evidence="1" key="1">
    <citation type="journal article" date="2014" name="Int. J. Syst. Evol. Microbiol.">
        <title>Complete genome sequence of Corynebacterium casei LMG S-19264T (=DSM 44701T), isolated from a smear-ripened cheese.</title>
        <authorList>
            <consortium name="US DOE Joint Genome Institute (JGI-PGF)"/>
            <person name="Walter F."/>
            <person name="Albersmeier A."/>
            <person name="Kalinowski J."/>
            <person name="Ruckert C."/>
        </authorList>
    </citation>
    <scope>NUCLEOTIDE SEQUENCE</scope>
    <source>
        <strain evidence="1">JCM 4815</strain>
    </source>
</reference>
<proteinExistence type="predicted"/>
<organism evidence="1 2">
    <name type="scientific">Streptomyces poonensis</name>
    <dbReference type="NCBI Taxonomy" id="68255"/>
    <lineage>
        <taxon>Bacteria</taxon>
        <taxon>Bacillati</taxon>
        <taxon>Actinomycetota</taxon>
        <taxon>Actinomycetes</taxon>
        <taxon>Kitasatosporales</taxon>
        <taxon>Streptomycetaceae</taxon>
        <taxon>Streptomyces</taxon>
    </lineage>
</organism>
<evidence type="ECO:0000313" key="2">
    <source>
        <dbReference type="Proteomes" id="UP000622166"/>
    </source>
</evidence>
<dbReference type="EMBL" id="BMVW01000022">
    <property type="protein sequence ID" value="GGZ39358.1"/>
    <property type="molecule type" value="Genomic_DNA"/>
</dbReference>